<dbReference type="Gene3D" id="3.40.50.12780">
    <property type="entry name" value="N-terminal domain of ligase-like"/>
    <property type="match status" value="1"/>
</dbReference>
<dbReference type="Pfam" id="PF00501">
    <property type="entry name" value="AMP-binding"/>
    <property type="match status" value="1"/>
</dbReference>
<feature type="domain" description="AMP-binding enzyme C-terminal" evidence="7">
    <location>
        <begin position="490"/>
        <end position="604"/>
    </location>
</feature>
<dbReference type="EMBL" id="FOLM01000001">
    <property type="protein sequence ID" value="SFB98374.1"/>
    <property type="molecule type" value="Genomic_DNA"/>
</dbReference>
<reference evidence="8 9" key="1">
    <citation type="submission" date="2016-10" db="EMBL/GenBank/DDBJ databases">
        <authorList>
            <person name="de Groot N.N."/>
        </authorList>
    </citation>
    <scope>NUCLEOTIDE SEQUENCE [LARGE SCALE GENOMIC DNA]</scope>
    <source>
        <strain evidence="8 9">CGMCC 4.5739</strain>
    </source>
</reference>
<dbReference type="OrthoDB" id="3671040at2"/>
<keyword evidence="9" id="KW-1185">Reference proteome</keyword>
<feature type="domain" description="AMP-dependent synthetase/ligase" evidence="6">
    <location>
        <begin position="46"/>
        <end position="444"/>
    </location>
</feature>
<evidence type="ECO:0000313" key="9">
    <source>
        <dbReference type="Proteomes" id="UP000199207"/>
    </source>
</evidence>
<dbReference type="InterPro" id="IPR042099">
    <property type="entry name" value="ANL_N_sf"/>
</dbReference>
<keyword evidence="4" id="KW-0443">Lipid metabolism</keyword>
<evidence type="ECO:0000259" key="6">
    <source>
        <dbReference type="Pfam" id="PF00501"/>
    </source>
</evidence>
<organism evidence="8 9">
    <name type="scientific">Streptomyces aidingensis</name>
    <dbReference type="NCBI Taxonomy" id="910347"/>
    <lineage>
        <taxon>Bacteria</taxon>
        <taxon>Bacillati</taxon>
        <taxon>Actinomycetota</taxon>
        <taxon>Actinomycetes</taxon>
        <taxon>Kitasatosporales</taxon>
        <taxon>Streptomycetaceae</taxon>
        <taxon>Streptomyces</taxon>
    </lineage>
</organism>
<evidence type="ECO:0000313" key="8">
    <source>
        <dbReference type="EMBL" id="SFB98374.1"/>
    </source>
</evidence>
<proteinExistence type="inferred from homology"/>
<dbReference type="STRING" id="910347.SAMN05421773_101721"/>
<dbReference type="InterPro" id="IPR045851">
    <property type="entry name" value="AMP-bd_C_sf"/>
</dbReference>
<evidence type="ECO:0000256" key="1">
    <source>
        <dbReference type="ARBA" id="ARBA00006432"/>
    </source>
</evidence>
<evidence type="ECO:0000256" key="3">
    <source>
        <dbReference type="ARBA" id="ARBA00022832"/>
    </source>
</evidence>
<keyword evidence="2 8" id="KW-0436">Ligase</keyword>
<evidence type="ECO:0000256" key="4">
    <source>
        <dbReference type="ARBA" id="ARBA00023098"/>
    </source>
</evidence>
<dbReference type="InterPro" id="IPR000873">
    <property type="entry name" value="AMP-dep_synth/lig_dom"/>
</dbReference>
<dbReference type="GO" id="GO:0006633">
    <property type="term" value="P:fatty acid biosynthetic process"/>
    <property type="evidence" value="ECO:0007669"/>
    <property type="project" value="TreeGrafter"/>
</dbReference>
<evidence type="ECO:0000259" key="7">
    <source>
        <dbReference type="Pfam" id="PF23024"/>
    </source>
</evidence>
<dbReference type="PANTHER" id="PTHR22754:SF32">
    <property type="entry name" value="DISCO-INTERACTING PROTEIN 2"/>
    <property type="match status" value="1"/>
</dbReference>
<evidence type="ECO:0000256" key="2">
    <source>
        <dbReference type="ARBA" id="ARBA00022598"/>
    </source>
</evidence>
<dbReference type="GO" id="GO:0016874">
    <property type="term" value="F:ligase activity"/>
    <property type="evidence" value="ECO:0007669"/>
    <property type="project" value="UniProtKB-KW"/>
</dbReference>
<dbReference type="Proteomes" id="UP000199207">
    <property type="component" value="Unassembled WGS sequence"/>
</dbReference>
<dbReference type="SUPFAM" id="SSF56801">
    <property type="entry name" value="Acetyl-CoA synthetase-like"/>
    <property type="match status" value="1"/>
</dbReference>
<dbReference type="PROSITE" id="PS00455">
    <property type="entry name" value="AMP_BINDING"/>
    <property type="match status" value="1"/>
</dbReference>
<dbReference type="InterPro" id="IPR020845">
    <property type="entry name" value="AMP-binding_CS"/>
</dbReference>
<evidence type="ECO:0000256" key="5">
    <source>
        <dbReference type="SAM" id="MobiDB-lite"/>
    </source>
</evidence>
<dbReference type="GO" id="GO:0005886">
    <property type="term" value="C:plasma membrane"/>
    <property type="evidence" value="ECO:0007669"/>
    <property type="project" value="TreeGrafter"/>
</dbReference>
<dbReference type="AlphaFoldDB" id="A0A1I1FGF2"/>
<dbReference type="GO" id="GO:0070566">
    <property type="term" value="F:adenylyltransferase activity"/>
    <property type="evidence" value="ECO:0007669"/>
    <property type="project" value="TreeGrafter"/>
</dbReference>
<sequence length="611" mass="66320">MTVTESGAPKDALIPGAGPRPGAERVPRTAGATAIVPGADTLTGILRHRAQQTPDEIAFVFLTGGEEPGDTLTYRELDQAARSTAAMLRSAGTGDSAVLLYPAGLEFVRTLLGCMYARVAGAPVQVPNRERGLERLRKIADDAGTTVVLTTTEVRDDLLGRFRDSRHLAGLTLVATDTLGQQPPEAWQGPEPQPGDIALLQYTSGSTGDPKGVMVTQANFLANCLDLDRLWPVTAEGRFVSWLPHFHDMGMLFGVVMPLWAGVPACLMAPEAFIRRPGRWLEAISRFRGTHSAAPSFAYELCVRDAEQNGIAGFVDLAHWRVAVNGAEPVRWNAVRDFTRTFAPAGFRPETMCPGYGLAENTLKATGSPEQRRPALLWVSADALRDGRVEPLEPHEGDAVPLVGSGITVGDTVVRVVATDTLRPCPAGTIGEIWIGGPSVALGYRGREADTEEVFRARIPGHEDEGTFLRTGDLGFQYGDEFYIAGRLKDIIIRKGRNFYPQDIELAVESTTEGLRPNCSAAFSVDDGSSERLVIVVEADGRVLREVTTEELKERIREAVYEGQRLHTDEVVVVRRGSLSKTSSGKIQRRLTRQQYLDDALSLAATEGARR</sequence>
<dbReference type="FunFam" id="3.40.50.12780:FF:000013">
    <property type="entry name" value="Long-chain-fatty-acid--AMP ligase FadD32"/>
    <property type="match status" value="1"/>
</dbReference>
<dbReference type="RefSeq" id="WP_093837080.1">
    <property type="nucleotide sequence ID" value="NZ_FOLM01000001.1"/>
</dbReference>
<feature type="region of interest" description="Disordered" evidence="5">
    <location>
        <begin position="1"/>
        <end position="27"/>
    </location>
</feature>
<dbReference type="Pfam" id="PF23024">
    <property type="entry name" value="AMP-dom_DIP2-like"/>
    <property type="match status" value="1"/>
</dbReference>
<dbReference type="CDD" id="cd05931">
    <property type="entry name" value="FAAL"/>
    <property type="match status" value="1"/>
</dbReference>
<dbReference type="InterPro" id="IPR040097">
    <property type="entry name" value="FAAL/FAAC"/>
</dbReference>
<dbReference type="GO" id="GO:0071766">
    <property type="term" value="P:Actinobacterium-type cell wall biogenesis"/>
    <property type="evidence" value="ECO:0007669"/>
    <property type="project" value="UniProtKB-ARBA"/>
</dbReference>
<gene>
    <name evidence="8" type="ORF">SAMN05421773_101721</name>
</gene>
<comment type="similarity">
    <text evidence="1">Belongs to the ATP-dependent AMP-binding enzyme family.</text>
</comment>
<dbReference type="PANTHER" id="PTHR22754">
    <property type="entry name" value="DISCO-INTERACTING PROTEIN 2 DIP2 -RELATED"/>
    <property type="match status" value="1"/>
</dbReference>
<dbReference type="Gene3D" id="3.30.300.30">
    <property type="match status" value="1"/>
</dbReference>
<accession>A0A1I1FGF2</accession>
<keyword evidence="3" id="KW-0276">Fatty acid metabolism</keyword>
<dbReference type="InterPro" id="IPR025110">
    <property type="entry name" value="AMP-bd_C"/>
</dbReference>
<protein>
    <submittedName>
        <fullName evidence="8">Acyl-CoA synthetase (AMP-forming)/AMP-acid ligase II</fullName>
    </submittedName>
</protein>
<name>A0A1I1FGF2_9ACTN</name>